<comment type="caution">
    <text evidence="3">The sequence shown here is derived from an EMBL/GenBank/DDBJ whole genome shotgun (WGS) entry which is preliminary data.</text>
</comment>
<dbReference type="Pfam" id="PF02470">
    <property type="entry name" value="MlaD"/>
    <property type="match status" value="1"/>
</dbReference>
<dbReference type="PANTHER" id="PTHR33371">
    <property type="entry name" value="INTERMEMBRANE PHOSPHOLIPID TRANSPORT SYSTEM BINDING PROTEIN MLAD-RELATED"/>
    <property type="match status" value="1"/>
</dbReference>
<keyword evidence="1" id="KW-0812">Transmembrane</keyword>
<organism evidence="3 4">
    <name type="scientific">Candidatus Geothrix odensensis</name>
    <dbReference type="NCBI Taxonomy" id="2954440"/>
    <lineage>
        <taxon>Bacteria</taxon>
        <taxon>Pseudomonadati</taxon>
        <taxon>Acidobacteriota</taxon>
        <taxon>Holophagae</taxon>
        <taxon>Holophagales</taxon>
        <taxon>Holophagaceae</taxon>
        <taxon>Geothrix</taxon>
    </lineage>
</organism>
<feature type="domain" description="Mce/MlaD" evidence="2">
    <location>
        <begin position="41"/>
        <end position="111"/>
    </location>
</feature>
<evidence type="ECO:0000256" key="1">
    <source>
        <dbReference type="SAM" id="Phobius"/>
    </source>
</evidence>
<feature type="transmembrane region" description="Helical" evidence="1">
    <location>
        <begin position="7"/>
        <end position="25"/>
    </location>
</feature>
<keyword evidence="1" id="KW-1133">Transmembrane helix</keyword>
<sequence>MKLETKVGLFFTGGIVLMAVLIFRTEKLEFGGKRNQSERFTYFQQVAGLNLQSAVRIAGVKVGDVRTIALEDGKARVVLGLSNEVPVYADAVVSLGSIGILGEKFIDLDPGHSAKGPFPEGKPLPSKAGVSLDNLMETLSEIGTNVKGVTQALNQSIGGEQGRQKLDEIVDNIRVLTAEFRSMAQENHGAINHTMANVEALSSDLRDKLPKLAQQFEAVGKNLNAILEENRPELKGVVGDVRKLAQSFQGTADNLKILTDRVNKGEGTIGKLLNDESTVKKINEAVDNVNNMLGGFNKMDFRLDMNAAQWEKRKDSRVGLGIEIAPRPDYWYSLGFASTPDGKLSESSRLVTQLDPITGQPVTVVERTKTVTTDQAFTASAQFAKRLGPAIFSAGIVENKGGGGVELRLLDDDRLRFGVLAYDFTKRDDKPNPRYRFTSSYQFWKGAYIQAGVQDIGNKDLRTIFFGGGLRWKDDDLKKMVGLAGAAK</sequence>
<accession>A0A936EZV3</accession>
<gene>
    <name evidence="3" type="ORF">IPN91_01710</name>
</gene>
<protein>
    <submittedName>
        <fullName evidence="3">MCE family protein</fullName>
    </submittedName>
</protein>
<evidence type="ECO:0000313" key="3">
    <source>
        <dbReference type="EMBL" id="MBK8571361.1"/>
    </source>
</evidence>
<dbReference type="InterPro" id="IPR052336">
    <property type="entry name" value="MlaD_Phospholipid_Transporter"/>
</dbReference>
<dbReference type="AlphaFoldDB" id="A0A936EZV3"/>
<name>A0A936EZV3_9BACT</name>
<dbReference type="InterPro" id="IPR003399">
    <property type="entry name" value="Mce/MlaD"/>
</dbReference>
<keyword evidence="1" id="KW-0472">Membrane</keyword>
<dbReference type="PANTHER" id="PTHR33371:SF4">
    <property type="entry name" value="INTERMEMBRANE PHOSPHOLIPID TRANSPORT SYSTEM BINDING PROTEIN MLAD"/>
    <property type="match status" value="1"/>
</dbReference>
<proteinExistence type="predicted"/>
<dbReference type="Proteomes" id="UP000709959">
    <property type="component" value="Unassembled WGS sequence"/>
</dbReference>
<evidence type="ECO:0000259" key="2">
    <source>
        <dbReference type="Pfam" id="PF02470"/>
    </source>
</evidence>
<dbReference type="EMBL" id="JADKCH010000001">
    <property type="protein sequence ID" value="MBK8571361.1"/>
    <property type="molecule type" value="Genomic_DNA"/>
</dbReference>
<evidence type="ECO:0000313" key="4">
    <source>
        <dbReference type="Proteomes" id="UP000709959"/>
    </source>
</evidence>
<reference evidence="3 4" key="1">
    <citation type="submission" date="2020-10" db="EMBL/GenBank/DDBJ databases">
        <title>Connecting structure to function with the recovery of over 1000 high-quality activated sludge metagenome-assembled genomes encoding full-length rRNA genes using long-read sequencing.</title>
        <authorList>
            <person name="Singleton C.M."/>
            <person name="Petriglieri F."/>
            <person name="Kristensen J.M."/>
            <person name="Kirkegaard R.H."/>
            <person name="Michaelsen T.Y."/>
            <person name="Andersen M.H."/>
            <person name="Karst S.M."/>
            <person name="Dueholm M.S."/>
            <person name="Nielsen P.H."/>
            <person name="Albertsen M."/>
        </authorList>
    </citation>
    <scope>NUCLEOTIDE SEQUENCE [LARGE SCALE GENOMIC DNA]</scope>
    <source>
        <strain evidence="3">OdNE_18-Q3-R46-58_MAXAC.008</strain>
    </source>
</reference>